<dbReference type="Gene3D" id="3.40.50.10610">
    <property type="entry name" value="ABC-type transport auxiliary lipoprotein component"/>
    <property type="match status" value="1"/>
</dbReference>
<accession>A0A445MUF5</accession>
<dbReference type="EMBL" id="OJIN01000077">
    <property type="protein sequence ID" value="SPD73088.1"/>
    <property type="molecule type" value="Genomic_DNA"/>
</dbReference>
<dbReference type="InterPro" id="IPR005534">
    <property type="entry name" value="Curli_assmbl/transp-comp_CsgG"/>
</dbReference>
<protein>
    <submittedName>
        <fullName evidence="2">Curli production assembly/transport component CsgG</fullName>
    </submittedName>
</protein>
<evidence type="ECO:0000313" key="2">
    <source>
        <dbReference type="EMBL" id="SPD73088.1"/>
    </source>
</evidence>
<feature type="signal peptide" evidence="1">
    <location>
        <begin position="1"/>
        <end position="22"/>
    </location>
</feature>
<dbReference type="GO" id="GO:0030288">
    <property type="term" value="C:outer membrane-bounded periplasmic space"/>
    <property type="evidence" value="ECO:0007669"/>
    <property type="project" value="InterPro"/>
</dbReference>
<proteinExistence type="predicted"/>
<keyword evidence="1" id="KW-0732">Signal</keyword>
<name>A0A445MUF5_9BACT</name>
<reference evidence="2" key="1">
    <citation type="submission" date="2018-01" db="EMBL/GenBank/DDBJ databases">
        <authorList>
            <person name="Regsiter A."/>
            <person name="William W."/>
        </authorList>
    </citation>
    <scope>NUCLEOTIDE SEQUENCE</scope>
    <source>
        <strain evidence="2">TRIP AH-1</strain>
    </source>
</reference>
<evidence type="ECO:0000256" key="1">
    <source>
        <dbReference type="SAM" id="SignalP"/>
    </source>
</evidence>
<dbReference type="Pfam" id="PF03783">
    <property type="entry name" value="CsgG"/>
    <property type="match status" value="1"/>
</dbReference>
<gene>
    <name evidence="2" type="ORF">PITCH_A1680005</name>
</gene>
<dbReference type="AlphaFoldDB" id="A0A445MUF5"/>
<organism evidence="2">
    <name type="scientific">uncultured Desulfobacterium sp</name>
    <dbReference type="NCBI Taxonomy" id="201089"/>
    <lineage>
        <taxon>Bacteria</taxon>
        <taxon>Pseudomonadati</taxon>
        <taxon>Thermodesulfobacteriota</taxon>
        <taxon>Desulfobacteria</taxon>
        <taxon>Desulfobacterales</taxon>
        <taxon>Desulfobacteriaceae</taxon>
        <taxon>Desulfobacterium</taxon>
        <taxon>environmental samples</taxon>
    </lineage>
</organism>
<feature type="chain" id="PRO_5019388493" evidence="1">
    <location>
        <begin position="23"/>
        <end position="164"/>
    </location>
</feature>
<sequence>MRLNNCLCCLLLLALITGCASAPPESAKAVRGIAVWDMEDLSPMGDGRPDLGGLLSAKVIETVKGKSAYDVVERERLILVLEEQNLGTSGLADESTRLRLGRLVGAQLMIFGAYQVIGGQMRLDIRLVEVETGKILKATEKTVSAGDLAAWLNAAAEAAAELVQ</sequence>
<dbReference type="PROSITE" id="PS51257">
    <property type="entry name" value="PROKAR_LIPOPROTEIN"/>
    <property type="match status" value="1"/>
</dbReference>